<reference evidence="3" key="1">
    <citation type="submission" date="2011-12" db="EMBL/GenBank/DDBJ databases">
        <authorList>
            <consortium name="The Broad Institute Genome Sequencing Platform"/>
            <person name="Russ C."/>
            <person name="Tyler B."/>
            <person name="Panabieres F."/>
            <person name="Shan W."/>
            <person name="Tripathy S."/>
            <person name="Grunwald N."/>
            <person name="Machado M."/>
            <person name="Young S.K."/>
            <person name="Zeng Q."/>
            <person name="Gargeya S."/>
            <person name="Fitzgerald M."/>
            <person name="Haas B."/>
            <person name="Abouelleil A."/>
            <person name="Alvarado L."/>
            <person name="Arachchi H.M."/>
            <person name="Berlin A."/>
            <person name="Chapman S.B."/>
            <person name="Gearin G."/>
            <person name="Goldberg J."/>
            <person name="Griggs A."/>
            <person name="Gujja S."/>
            <person name="Hansen M."/>
            <person name="Heiman D."/>
            <person name="Howarth C."/>
            <person name="Larimer J."/>
            <person name="Lui A."/>
            <person name="MacDonald P.J.P."/>
            <person name="McCowen C."/>
            <person name="Montmayeur A."/>
            <person name="Murphy C."/>
            <person name="Neiman D."/>
            <person name="Pearson M."/>
            <person name="Priest M."/>
            <person name="Roberts A."/>
            <person name="Saif S."/>
            <person name="Shea T."/>
            <person name="Sisk P."/>
            <person name="Stolte C."/>
            <person name="Sykes S."/>
            <person name="Wortman J."/>
            <person name="Nusbaum C."/>
            <person name="Birren B."/>
        </authorList>
    </citation>
    <scope>NUCLEOTIDE SEQUENCE [LARGE SCALE GENOMIC DNA]</scope>
    <source>
        <strain evidence="3">INRA-310</strain>
    </source>
</reference>
<sequence length="60" mass="6714">MSSPQHFPANQTESSAIREIDECEKNACGHSSYAPNARAERNPNGVSRRKRGYSIQNHNN</sequence>
<dbReference type="EMBL" id="KI669575">
    <property type="protein sequence ID" value="ETN13045.1"/>
    <property type="molecule type" value="Genomic_DNA"/>
</dbReference>
<feature type="region of interest" description="Disordered" evidence="1">
    <location>
        <begin position="27"/>
        <end position="60"/>
    </location>
</feature>
<dbReference type="RefSeq" id="XP_008901585.1">
    <property type="nucleotide sequence ID" value="XM_008903337.1"/>
</dbReference>
<gene>
    <name evidence="2" type="ORF">PPTG_22301</name>
</gene>
<evidence type="ECO:0000313" key="3">
    <source>
        <dbReference type="Proteomes" id="UP000018817"/>
    </source>
</evidence>
<proteinExistence type="predicted"/>
<dbReference type="Proteomes" id="UP000018817">
    <property type="component" value="Unassembled WGS sequence"/>
</dbReference>
<dbReference type="VEuPathDB" id="FungiDB:PPTG_22301"/>
<evidence type="ECO:0000313" key="2">
    <source>
        <dbReference type="EMBL" id="ETN13045.1"/>
    </source>
</evidence>
<dbReference type="GeneID" id="20190900"/>
<organism evidence="2 3">
    <name type="scientific">Phytophthora nicotianae (strain INRA-310)</name>
    <name type="common">Phytophthora parasitica</name>
    <dbReference type="NCBI Taxonomy" id="761204"/>
    <lineage>
        <taxon>Eukaryota</taxon>
        <taxon>Sar</taxon>
        <taxon>Stramenopiles</taxon>
        <taxon>Oomycota</taxon>
        <taxon>Peronosporomycetes</taxon>
        <taxon>Peronosporales</taxon>
        <taxon>Peronosporaceae</taxon>
        <taxon>Phytophthora</taxon>
    </lineage>
</organism>
<protein>
    <submittedName>
        <fullName evidence="2">Uncharacterized protein</fullName>
    </submittedName>
</protein>
<dbReference type="AlphaFoldDB" id="W2QLA9"/>
<name>W2QLA9_PHYN3</name>
<evidence type="ECO:0000256" key="1">
    <source>
        <dbReference type="SAM" id="MobiDB-lite"/>
    </source>
</evidence>
<accession>W2QLA9</accession>
<reference evidence="2 3" key="2">
    <citation type="submission" date="2013-11" db="EMBL/GenBank/DDBJ databases">
        <title>The Genome Sequence of Phytophthora parasitica INRA-310.</title>
        <authorList>
            <consortium name="The Broad Institute Genomics Platform"/>
            <person name="Russ C."/>
            <person name="Tyler B."/>
            <person name="Panabieres F."/>
            <person name="Shan W."/>
            <person name="Tripathy S."/>
            <person name="Grunwald N."/>
            <person name="Machado M."/>
            <person name="Johnson C.S."/>
            <person name="Arredondo F."/>
            <person name="Hong C."/>
            <person name="Coffey M."/>
            <person name="Young S.K."/>
            <person name="Zeng Q."/>
            <person name="Gargeya S."/>
            <person name="Fitzgerald M."/>
            <person name="Abouelleil A."/>
            <person name="Alvarado L."/>
            <person name="Chapman S.B."/>
            <person name="Gainer-Dewar J."/>
            <person name="Goldberg J."/>
            <person name="Griggs A."/>
            <person name="Gujja S."/>
            <person name="Hansen M."/>
            <person name="Howarth C."/>
            <person name="Imamovic A."/>
            <person name="Ireland A."/>
            <person name="Larimer J."/>
            <person name="McCowan C."/>
            <person name="Murphy C."/>
            <person name="Pearson M."/>
            <person name="Poon T.W."/>
            <person name="Priest M."/>
            <person name="Roberts A."/>
            <person name="Saif S."/>
            <person name="Shea T."/>
            <person name="Sykes S."/>
            <person name="Wortman J."/>
            <person name="Nusbaum C."/>
            <person name="Birren B."/>
        </authorList>
    </citation>
    <scope>NUCLEOTIDE SEQUENCE [LARGE SCALE GENOMIC DNA]</scope>
    <source>
        <strain evidence="2 3">INRA-310</strain>
    </source>
</reference>